<keyword evidence="4" id="KW-0804">Transcription</keyword>
<evidence type="ECO:0000259" key="6">
    <source>
        <dbReference type="PROSITE" id="PS51000"/>
    </source>
</evidence>
<dbReference type="Pfam" id="PF00455">
    <property type="entry name" value="DeoRC"/>
    <property type="match status" value="1"/>
</dbReference>
<dbReference type="PANTHER" id="PTHR30363:SF4">
    <property type="entry name" value="GLYCEROL-3-PHOSPHATE REGULON REPRESSOR"/>
    <property type="match status" value="1"/>
</dbReference>
<gene>
    <name evidence="7" type="primary">sugR</name>
    <name evidence="7" type="ordered locus">CRES_1196</name>
</gene>
<comment type="function">
    <text evidence="5">Repressor of the lactose catabolism operon. Galactose-6-phosphate is the inducer.</text>
</comment>
<accession>F8DXZ3</accession>
<sequence length="297" mass="31529">MKGAAGVQSTERRRQIVSLAAVQGRVTVNELAEKFQVTAETIRRDLASLNEEGLLYRVHGGAVPVPKYHTEYTSVETRSKASMQAKLAIGAKAAEHLPKAGSTIFLDAGTTTGVLADYLVQAAVSRANGSADEDDSFNQSSGSSAGADQHLRVITNSLHIAYRLSGAAHIDIRLIGGDVRHQSRAVVGPIATRQLGVLHADVAYIGTNALTMEHGLSTPDAAEGAIKRSMVTNADRVVALCDSSKFGLDYLVSFASVDDLNTLITDPGAPQTYVQALQDAGIEVLFADPWSSRMEIE</sequence>
<dbReference type="SMART" id="SM01134">
    <property type="entry name" value="DeoRC"/>
    <property type="match status" value="1"/>
</dbReference>
<protein>
    <recommendedName>
        <fullName evidence="1">Lactose phosphotransferase system repressor</fullName>
    </recommendedName>
</protein>
<feature type="domain" description="HTH deoR-type" evidence="6">
    <location>
        <begin position="9"/>
        <end position="64"/>
    </location>
</feature>
<dbReference type="InterPro" id="IPR037171">
    <property type="entry name" value="NagB/RpiA_transferase-like"/>
</dbReference>
<dbReference type="InterPro" id="IPR036390">
    <property type="entry name" value="WH_DNA-bd_sf"/>
</dbReference>
<dbReference type="InterPro" id="IPR014036">
    <property type="entry name" value="DeoR-like_C"/>
</dbReference>
<keyword evidence="2" id="KW-0678">Repressor</keyword>
<dbReference type="SMART" id="SM00420">
    <property type="entry name" value="HTH_DEOR"/>
    <property type="match status" value="1"/>
</dbReference>
<dbReference type="GO" id="GO:0003677">
    <property type="term" value="F:DNA binding"/>
    <property type="evidence" value="ECO:0007669"/>
    <property type="project" value="UniProtKB-KW"/>
</dbReference>
<evidence type="ECO:0000256" key="2">
    <source>
        <dbReference type="ARBA" id="ARBA00022491"/>
    </source>
</evidence>
<dbReference type="InterPro" id="IPR001034">
    <property type="entry name" value="DeoR_HTH"/>
</dbReference>
<dbReference type="EMBL" id="CP002857">
    <property type="protein sequence ID" value="AEI09551.1"/>
    <property type="molecule type" value="Genomic_DNA"/>
</dbReference>
<dbReference type="PRINTS" id="PR00037">
    <property type="entry name" value="HTHLACR"/>
</dbReference>
<dbReference type="Gene3D" id="1.10.10.10">
    <property type="entry name" value="Winged helix-like DNA-binding domain superfamily/Winged helix DNA-binding domain"/>
    <property type="match status" value="1"/>
</dbReference>
<dbReference type="KEGG" id="crd:CRES_1196"/>
<dbReference type="PANTHER" id="PTHR30363">
    <property type="entry name" value="HTH-TYPE TRANSCRIPTIONAL REGULATOR SRLR-RELATED"/>
    <property type="match status" value="1"/>
</dbReference>
<dbReference type="Proteomes" id="UP000000492">
    <property type="component" value="Chromosome"/>
</dbReference>
<dbReference type="PROSITE" id="PS51000">
    <property type="entry name" value="HTH_DEOR_2"/>
    <property type="match status" value="1"/>
</dbReference>
<dbReference type="InterPro" id="IPR050313">
    <property type="entry name" value="Carb_Metab_HTH_regulators"/>
</dbReference>
<proteinExistence type="predicted"/>
<dbReference type="eggNOG" id="COG1349">
    <property type="taxonomic scope" value="Bacteria"/>
</dbReference>
<evidence type="ECO:0000256" key="1">
    <source>
        <dbReference type="ARBA" id="ARBA00021390"/>
    </source>
</evidence>
<dbReference type="GO" id="GO:0003700">
    <property type="term" value="F:DNA-binding transcription factor activity"/>
    <property type="evidence" value="ECO:0007669"/>
    <property type="project" value="InterPro"/>
</dbReference>
<keyword evidence="3" id="KW-0805">Transcription regulation</keyword>
<reference evidence="7 8" key="1">
    <citation type="journal article" date="2012" name="BMC Genomics">
        <title>Complete genome sequence, lifestyle, and multi-drug resistance of the human pathogen Corynebacterium resistens DSM 45100 isolated from blood samples of a leukemia patient.</title>
        <authorList>
            <person name="Schroder J."/>
            <person name="Maus I."/>
            <person name="Meyer K."/>
            <person name="Wordemann S."/>
            <person name="Blom J."/>
            <person name="Jaenicke S."/>
            <person name="Schneider J."/>
            <person name="Trost E."/>
            <person name="Tauch A."/>
        </authorList>
    </citation>
    <scope>NUCLEOTIDE SEQUENCE [LARGE SCALE GENOMIC DNA]</scope>
    <source>
        <strain evidence="8">DSM 45100 / JCM 12819 / CCUG 50093 / GTC 2026 / SICGH 158</strain>
    </source>
</reference>
<evidence type="ECO:0000313" key="7">
    <source>
        <dbReference type="EMBL" id="AEI09551.1"/>
    </source>
</evidence>
<dbReference type="InterPro" id="IPR036388">
    <property type="entry name" value="WH-like_DNA-bd_sf"/>
</dbReference>
<evidence type="ECO:0000256" key="3">
    <source>
        <dbReference type="ARBA" id="ARBA00023015"/>
    </source>
</evidence>
<dbReference type="SUPFAM" id="SSF100950">
    <property type="entry name" value="NagB/RpiA/CoA transferase-like"/>
    <property type="match status" value="1"/>
</dbReference>
<keyword evidence="8" id="KW-1185">Reference proteome</keyword>
<evidence type="ECO:0000256" key="5">
    <source>
        <dbReference type="ARBA" id="ARBA00024937"/>
    </source>
</evidence>
<evidence type="ECO:0000256" key="4">
    <source>
        <dbReference type="ARBA" id="ARBA00023163"/>
    </source>
</evidence>
<keyword evidence="7" id="KW-0238">DNA-binding</keyword>
<dbReference type="AlphaFoldDB" id="F8DXZ3"/>
<dbReference type="HOGENOM" id="CLU_060699_1_4_11"/>
<dbReference type="STRING" id="662755.CRES_1196"/>
<name>F8DXZ3_CORRG</name>
<dbReference type="Pfam" id="PF08220">
    <property type="entry name" value="HTH_DeoR"/>
    <property type="match status" value="1"/>
</dbReference>
<evidence type="ECO:0000313" key="8">
    <source>
        <dbReference type="Proteomes" id="UP000000492"/>
    </source>
</evidence>
<dbReference type="SUPFAM" id="SSF46785">
    <property type="entry name" value="Winged helix' DNA-binding domain"/>
    <property type="match status" value="1"/>
</dbReference>
<organism evidence="7 8">
    <name type="scientific">Corynebacterium resistens (strain DSM 45100 / JCM 12819 / GTC 2026 / SICGH 158)</name>
    <dbReference type="NCBI Taxonomy" id="662755"/>
    <lineage>
        <taxon>Bacteria</taxon>
        <taxon>Bacillati</taxon>
        <taxon>Actinomycetota</taxon>
        <taxon>Actinomycetes</taxon>
        <taxon>Mycobacteriales</taxon>
        <taxon>Corynebacteriaceae</taxon>
        <taxon>Corynebacterium</taxon>
    </lineage>
</organism>